<feature type="domain" description="Calcineurin-like phosphoesterase" evidence="4">
    <location>
        <begin position="1"/>
        <end position="202"/>
    </location>
</feature>
<dbReference type="Proteomes" id="UP000500938">
    <property type="component" value="Chromosome"/>
</dbReference>
<dbReference type="SUPFAM" id="SSF56300">
    <property type="entry name" value="Metallo-dependent phosphatases"/>
    <property type="match status" value="1"/>
</dbReference>
<keyword evidence="6" id="KW-1185">Reference proteome</keyword>
<dbReference type="GO" id="GO:0004527">
    <property type="term" value="F:exonuclease activity"/>
    <property type="evidence" value="ECO:0007669"/>
    <property type="project" value="UniProtKB-KW"/>
</dbReference>
<keyword evidence="2" id="KW-0378">Hydrolase</keyword>
<reference evidence="5 6" key="1">
    <citation type="submission" date="2020-05" db="EMBL/GenBank/DDBJ databases">
        <title>Complete genome sequence of Gemmatimonas greenlandica TET16.</title>
        <authorList>
            <person name="Zeng Y."/>
        </authorList>
    </citation>
    <scope>NUCLEOTIDE SEQUENCE [LARGE SCALE GENOMIC DNA]</scope>
    <source>
        <strain evidence="5 6">TET16</strain>
    </source>
</reference>
<dbReference type="AlphaFoldDB" id="A0A6M4IR88"/>
<dbReference type="InterPro" id="IPR041796">
    <property type="entry name" value="Mre11_N"/>
</dbReference>
<evidence type="ECO:0000256" key="2">
    <source>
        <dbReference type="ARBA" id="ARBA00022801"/>
    </source>
</evidence>
<protein>
    <submittedName>
        <fullName evidence="5">DNA repair exonuclease</fullName>
    </submittedName>
</protein>
<accession>A0A6M4IR88</accession>
<dbReference type="RefSeq" id="WP_171225438.1">
    <property type="nucleotide sequence ID" value="NZ_CP053085.1"/>
</dbReference>
<dbReference type="CDD" id="cd00840">
    <property type="entry name" value="MPP_Mre11_N"/>
    <property type="match status" value="1"/>
</dbReference>
<evidence type="ECO:0000259" key="4">
    <source>
        <dbReference type="Pfam" id="PF00149"/>
    </source>
</evidence>
<evidence type="ECO:0000256" key="3">
    <source>
        <dbReference type="ARBA" id="ARBA00022839"/>
    </source>
</evidence>
<proteinExistence type="predicted"/>
<dbReference type="Pfam" id="PF00149">
    <property type="entry name" value="Metallophos"/>
    <property type="match status" value="1"/>
</dbReference>
<dbReference type="InterPro" id="IPR050535">
    <property type="entry name" value="DNA_Repair-Maintenance_Comp"/>
</dbReference>
<evidence type="ECO:0000256" key="1">
    <source>
        <dbReference type="ARBA" id="ARBA00022722"/>
    </source>
</evidence>
<dbReference type="InterPro" id="IPR004843">
    <property type="entry name" value="Calcineurin-like_PHP"/>
</dbReference>
<organism evidence="5 6">
    <name type="scientific">Gemmatimonas groenlandica</name>
    <dbReference type="NCBI Taxonomy" id="2732249"/>
    <lineage>
        <taxon>Bacteria</taxon>
        <taxon>Pseudomonadati</taxon>
        <taxon>Gemmatimonadota</taxon>
        <taxon>Gemmatimonadia</taxon>
        <taxon>Gemmatimonadales</taxon>
        <taxon>Gemmatimonadaceae</taxon>
        <taxon>Gemmatimonas</taxon>
    </lineage>
</organism>
<dbReference type="PANTHER" id="PTHR30337:SF0">
    <property type="entry name" value="NUCLEASE SBCCD SUBUNIT D"/>
    <property type="match status" value="1"/>
</dbReference>
<dbReference type="KEGG" id="ggr:HKW67_11060"/>
<keyword evidence="3 5" id="KW-0269">Exonuclease</keyword>
<sequence>MRLVHLSDLHLGFRQYQRLTPTGINQREADVAATVSRAVAQIIECAPDLIVVGGDVFHTVRPSNPAILHAFRTFSALRDRLPDTPVVMVAGNHDAPRTSETGCILRLFREIGVYVADAKAELFTFAGRSLAVLAVPDVPGIDRPPFVPPEGFDHTVLLLHGEIAGMLPAHAAPADRAAIEIDPAELHAEQWSYVALGHYHVYREVATRAYYSGSLDYTSSNPWGELREEREQRIPGKGFIEHDLVSGAHRFHPVAPSRPLLDLEPIDASGMGAAEVDSALRARVDSAIGGIDDRVVRVTVRNIARHIVRELSHDALREYRRRATHFHLDARRPEVLARRGKGEGAPGRRATLPELVAERLNERPLPPGVDREALVSLGLRYLQQAEDAAMAALPVLEG</sequence>
<gene>
    <name evidence="5" type="ORF">HKW67_11060</name>
</gene>
<evidence type="ECO:0000313" key="5">
    <source>
        <dbReference type="EMBL" id="QJR36007.1"/>
    </source>
</evidence>
<evidence type="ECO:0000313" key="6">
    <source>
        <dbReference type="Proteomes" id="UP000500938"/>
    </source>
</evidence>
<dbReference type="EMBL" id="CP053085">
    <property type="protein sequence ID" value="QJR36007.1"/>
    <property type="molecule type" value="Genomic_DNA"/>
</dbReference>
<dbReference type="InterPro" id="IPR029052">
    <property type="entry name" value="Metallo-depent_PP-like"/>
</dbReference>
<dbReference type="Gene3D" id="3.60.21.10">
    <property type="match status" value="1"/>
</dbReference>
<name>A0A6M4IR88_9BACT</name>
<keyword evidence="1" id="KW-0540">Nuclease</keyword>
<dbReference type="PANTHER" id="PTHR30337">
    <property type="entry name" value="COMPONENT OF ATP-DEPENDENT DSDNA EXONUCLEASE"/>
    <property type="match status" value="1"/>
</dbReference>